<reference evidence="2 3" key="1">
    <citation type="submission" date="2018-03" db="EMBL/GenBank/DDBJ databases">
        <title>Genomic Encyclopedia of Type Strains, Phase III (KMG-III): the genomes of soil and plant-associated and newly described type strains.</title>
        <authorList>
            <person name="Whitman W."/>
        </authorList>
    </citation>
    <scope>NUCLEOTIDE SEQUENCE [LARGE SCALE GENOMIC DNA]</scope>
    <source>
        <strain evidence="2 3">CGMCC 1.12700</strain>
    </source>
</reference>
<gene>
    <name evidence="2" type="ORF">B0I18_11370</name>
</gene>
<protein>
    <recommendedName>
        <fullName evidence="1">Copper-binding protein MbnP-like domain-containing protein</fullName>
    </recommendedName>
</protein>
<dbReference type="PROSITE" id="PS51257">
    <property type="entry name" value="PROKAR_LIPOPROTEIN"/>
    <property type="match status" value="1"/>
</dbReference>
<evidence type="ECO:0000313" key="3">
    <source>
        <dbReference type="Proteomes" id="UP000240572"/>
    </source>
</evidence>
<comment type="caution">
    <text evidence="2">The sequence shown here is derived from an EMBL/GenBank/DDBJ whole genome shotgun (WGS) entry which is preliminary data.</text>
</comment>
<organism evidence="2 3">
    <name type="scientific">Taibaiella chishuiensis</name>
    <dbReference type="NCBI Taxonomy" id="1434707"/>
    <lineage>
        <taxon>Bacteria</taxon>
        <taxon>Pseudomonadati</taxon>
        <taxon>Bacteroidota</taxon>
        <taxon>Chitinophagia</taxon>
        <taxon>Chitinophagales</taxon>
        <taxon>Chitinophagaceae</taxon>
        <taxon>Taibaiella</taxon>
    </lineage>
</organism>
<sequence length="257" mass="28038">MKYPLLLSLGLVLLGSCSKNNDDAPAAGKGSVAVKFENYVGSTPLDLYNLGSLDGYSYVNANGDSFGVKLYKYYISNIRLVKSGGGEYAETESYHLIDQAKPESRSFSMGNVPEGSYTAVKILLGVDSARTANGPYTGDLDLLNDMFWTWSSGYIMAKVEGKSPKSTMSDKSLVFHLGGYTGAYSVLREVTLPLTQTLEIKNNGTSTITLKSDILKWFEGDYLIDFSTTSEVMNPGKQAYNISLNYSKMLSVTKVEN</sequence>
<proteinExistence type="predicted"/>
<dbReference type="Pfam" id="PF20243">
    <property type="entry name" value="MbnP"/>
    <property type="match status" value="1"/>
</dbReference>
<name>A0A2P8CVP9_9BACT</name>
<feature type="domain" description="Copper-binding protein MbnP-like" evidence="1">
    <location>
        <begin position="30"/>
        <end position="233"/>
    </location>
</feature>
<dbReference type="Proteomes" id="UP000240572">
    <property type="component" value="Unassembled WGS sequence"/>
</dbReference>
<dbReference type="InterPro" id="IPR046863">
    <property type="entry name" value="MbnP-like_dom"/>
</dbReference>
<evidence type="ECO:0000259" key="1">
    <source>
        <dbReference type="Pfam" id="PF20243"/>
    </source>
</evidence>
<dbReference type="EMBL" id="PYGD01000013">
    <property type="protein sequence ID" value="PSK89058.1"/>
    <property type="molecule type" value="Genomic_DNA"/>
</dbReference>
<accession>A0A2P8CVP9</accession>
<dbReference type="AlphaFoldDB" id="A0A2P8CVP9"/>
<keyword evidence="3" id="KW-1185">Reference proteome</keyword>
<evidence type="ECO:0000313" key="2">
    <source>
        <dbReference type="EMBL" id="PSK89058.1"/>
    </source>
</evidence>